<evidence type="ECO:0000256" key="1">
    <source>
        <dbReference type="SAM" id="MobiDB-lite"/>
    </source>
</evidence>
<feature type="compositionally biased region" description="Acidic residues" evidence="1">
    <location>
        <begin position="11"/>
        <end position="24"/>
    </location>
</feature>
<protein>
    <submittedName>
        <fullName evidence="2">Uncharacterized protein</fullName>
    </submittedName>
</protein>
<feature type="non-terminal residue" evidence="2">
    <location>
        <position position="1"/>
    </location>
</feature>
<proteinExistence type="predicted"/>
<feature type="compositionally biased region" description="Basic and acidic residues" evidence="1">
    <location>
        <begin position="1"/>
        <end position="10"/>
    </location>
</feature>
<comment type="caution">
    <text evidence="2">The sequence shown here is derived from an EMBL/GenBank/DDBJ whole genome shotgun (WGS) entry which is preliminary data.</text>
</comment>
<dbReference type="EMBL" id="CAJNNW010029480">
    <property type="protein sequence ID" value="CAE8700387.1"/>
    <property type="molecule type" value="Genomic_DNA"/>
</dbReference>
<evidence type="ECO:0000313" key="2">
    <source>
        <dbReference type="EMBL" id="CAE8700387.1"/>
    </source>
</evidence>
<sequence length="281" mass="30188">KKPRREPAKEVEEDSEEEEEDEELQLTIDVDGRVASLGGPLPNYSFRSFPQLLPVGDQSAKAALATLVGDCEKAFTARATAKGASYSRGETFWVPAGAAPESLSAIERLALAIFHLHVPKGDSSGCSYDASRSGAEWWTQVIETEDDIGWHWDRDYGLEADEGLRLHPHIATVTYLSEGGAPTIVLEAVEPPEGDGGGATRPLAVERGHLSWPQVGKHISFDGRWLHAAPADLASLIGSAQSDSGPSAGKKRVTFLANVWLNHKPLSAFPFPETSLLSPAS</sequence>
<dbReference type="Proteomes" id="UP000626109">
    <property type="component" value="Unassembled WGS sequence"/>
</dbReference>
<name>A0A813KGZ6_POLGL</name>
<feature type="non-terminal residue" evidence="2">
    <location>
        <position position="281"/>
    </location>
</feature>
<dbReference type="AlphaFoldDB" id="A0A813KGZ6"/>
<gene>
    <name evidence="2" type="ORF">PGLA2088_LOCUS31596</name>
</gene>
<feature type="region of interest" description="Disordered" evidence="1">
    <location>
        <begin position="1"/>
        <end position="24"/>
    </location>
</feature>
<organism evidence="2 3">
    <name type="scientific">Polarella glacialis</name>
    <name type="common">Dinoflagellate</name>
    <dbReference type="NCBI Taxonomy" id="89957"/>
    <lineage>
        <taxon>Eukaryota</taxon>
        <taxon>Sar</taxon>
        <taxon>Alveolata</taxon>
        <taxon>Dinophyceae</taxon>
        <taxon>Suessiales</taxon>
        <taxon>Suessiaceae</taxon>
        <taxon>Polarella</taxon>
    </lineage>
</organism>
<evidence type="ECO:0000313" key="3">
    <source>
        <dbReference type="Proteomes" id="UP000626109"/>
    </source>
</evidence>
<accession>A0A813KGZ6</accession>
<reference evidence="2" key="1">
    <citation type="submission" date="2021-02" db="EMBL/GenBank/DDBJ databases">
        <authorList>
            <person name="Dougan E. K."/>
            <person name="Rhodes N."/>
            <person name="Thang M."/>
            <person name="Chan C."/>
        </authorList>
    </citation>
    <scope>NUCLEOTIDE SEQUENCE</scope>
</reference>